<feature type="region of interest" description="Disordered" evidence="1">
    <location>
        <begin position="60"/>
        <end position="84"/>
    </location>
</feature>
<sequence length="84" mass="8720">MSGAAAHVPSTVKTPAQGGPRKNAKEGPLGLPIVWWKRIGIAAAVVAVAVAIGGTVKATKKDDVEKAKSTGKSWKNKAEDKLFK</sequence>
<evidence type="ECO:0000313" key="3">
    <source>
        <dbReference type="EMBL" id="KAK9829213.1"/>
    </source>
</evidence>
<organism evidence="3 4">
    <name type="scientific">[Myrmecia] bisecta</name>
    <dbReference type="NCBI Taxonomy" id="41462"/>
    <lineage>
        <taxon>Eukaryota</taxon>
        <taxon>Viridiplantae</taxon>
        <taxon>Chlorophyta</taxon>
        <taxon>core chlorophytes</taxon>
        <taxon>Trebouxiophyceae</taxon>
        <taxon>Trebouxiales</taxon>
        <taxon>Trebouxiaceae</taxon>
        <taxon>Myrmecia</taxon>
    </lineage>
</organism>
<keyword evidence="2" id="KW-1133">Transmembrane helix</keyword>
<name>A0AAW1R6C6_9CHLO</name>
<dbReference type="EMBL" id="JALJOR010000001">
    <property type="protein sequence ID" value="KAK9829213.1"/>
    <property type="molecule type" value="Genomic_DNA"/>
</dbReference>
<evidence type="ECO:0000256" key="2">
    <source>
        <dbReference type="SAM" id="Phobius"/>
    </source>
</evidence>
<proteinExistence type="predicted"/>
<accession>A0AAW1R6C6</accession>
<evidence type="ECO:0000313" key="4">
    <source>
        <dbReference type="Proteomes" id="UP001489004"/>
    </source>
</evidence>
<dbReference type="AlphaFoldDB" id="A0AAW1R6C6"/>
<feature type="region of interest" description="Disordered" evidence="1">
    <location>
        <begin position="1"/>
        <end position="28"/>
    </location>
</feature>
<evidence type="ECO:0000256" key="1">
    <source>
        <dbReference type="SAM" id="MobiDB-lite"/>
    </source>
</evidence>
<reference evidence="3 4" key="1">
    <citation type="journal article" date="2024" name="Nat. Commun.">
        <title>Phylogenomics reveals the evolutionary origins of lichenization in chlorophyte algae.</title>
        <authorList>
            <person name="Puginier C."/>
            <person name="Libourel C."/>
            <person name="Otte J."/>
            <person name="Skaloud P."/>
            <person name="Haon M."/>
            <person name="Grisel S."/>
            <person name="Petersen M."/>
            <person name="Berrin J.G."/>
            <person name="Delaux P.M."/>
            <person name="Dal Grande F."/>
            <person name="Keller J."/>
        </authorList>
    </citation>
    <scope>NUCLEOTIDE SEQUENCE [LARGE SCALE GENOMIC DNA]</scope>
    <source>
        <strain evidence="3 4">SAG 2043</strain>
    </source>
</reference>
<feature type="transmembrane region" description="Helical" evidence="2">
    <location>
        <begin position="35"/>
        <end position="56"/>
    </location>
</feature>
<comment type="caution">
    <text evidence="3">The sequence shown here is derived from an EMBL/GenBank/DDBJ whole genome shotgun (WGS) entry which is preliminary data.</text>
</comment>
<keyword evidence="2" id="KW-0472">Membrane</keyword>
<dbReference type="Proteomes" id="UP001489004">
    <property type="component" value="Unassembled WGS sequence"/>
</dbReference>
<keyword evidence="2" id="KW-0812">Transmembrane</keyword>
<keyword evidence="4" id="KW-1185">Reference proteome</keyword>
<protein>
    <submittedName>
        <fullName evidence="3">Uncharacterized protein</fullName>
    </submittedName>
</protein>
<gene>
    <name evidence="3" type="ORF">WJX72_004531</name>
</gene>